<keyword evidence="14" id="KW-1185">Reference proteome</keyword>
<evidence type="ECO:0000256" key="7">
    <source>
        <dbReference type="ARBA" id="ARBA00022989"/>
    </source>
</evidence>
<keyword evidence="7 11" id="KW-1133">Transmembrane helix</keyword>
<dbReference type="GO" id="GO:0015627">
    <property type="term" value="C:type II protein secretion system complex"/>
    <property type="evidence" value="ECO:0007669"/>
    <property type="project" value="InterPro"/>
</dbReference>
<evidence type="ECO:0000313" key="14">
    <source>
        <dbReference type="Proteomes" id="UP000326659"/>
    </source>
</evidence>
<evidence type="ECO:0000256" key="9">
    <source>
        <dbReference type="ARBA" id="ARBA00025772"/>
    </source>
</evidence>
<protein>
    <recommendedName>
        <fullName evidence="2">Type II secretion system protein H</fullName>
    </recommendedName>
    <alternativeName>
        <fullName evidence="10">General secretion pathway protein H</fullName>
    </alternativeName>
</protein>
<dbReference type="OrthoDB" id="5739745at2"/>
<dbReference type="GO" id="GO:0005886">
    <property type="term" value="C:plasma membrane"/>
    <property type="evidence" value="ECO:0007669"/>
    <property type="project" value="UniProtKB-SubCell"/>
</dbReference>
<dbReference type="SUPFAM" id="SSF54523">
    <property type="entry name" value="Pili subunits"/>
    <property type="match status" value="1"/>
</dbReference>
<proteinExistence type="inferred from homology"/>
<evidence type="ECO:0000256" key="3">
    <source>
        <dbReference type="ARBA" id="ARBA00022475"/>
    </source>
</evidence>
<evidence type="ECO:0000256" key="2">
    <source>
        <dbReference type="ARBA" id="ARBA00021549"/>
    </source>
</evidence>
<organism evidence="13 14">
    <name type="scientific">Pseudomonas denitrificans</name>
    <dbReference type="NCBI Taxonomy" id="43306"/>
    <lineage>
        <taxon>Bacteria</taxon>
        <taxon>Pseudomonadati</taxon>
        <taxon>Pseudomonadota</taxon>
        <taxon>Gammaproteobacteria</taxon>
        <taxon>Pseudomonadales</taxon>
        <taxon>Pseudomonadaceae</taxon>
        <taxon>Halopseudomonas</taxon>
    </lineage>
</organism>
<reference evidence="13 14" key="1">
    <citation type="submission" date="2019-09" db="EMBL/GenBank/DDBJ databases">
        <title>Prosopis cineraria nodule microbiome.</title>
        <authorList>
            <person name="Chaluvadi S.R."/>
            <person name="Ali R."/>
            <person name="Wang X."/>
        </authorList>
    </citation>
    <scope>NUCLEOTIDE SEQUENCE [LARGE SCALE GENOMIC DNA]</scope>
    <source>
        <strain evidence="13 14">BG1</strain>
    </source>
</reference>
<evidence type="ECO:0000256" key="10">
    <source>
        <dbReference type="ARBA" id="ARBA00030775"/>
    </source>
</evidence>
<dbReference type="Gene3D" id="3.55.40.10">
    <property type="entry name" value="minor pseudopilin epsh domain"/>
    <property type="match status" value="1"/>
</dbReference>
<gene>
    <name evidence="13" type="ORF">F1C79_29905</name>
</gene>
<evidence type="ECO:0000259" key="12">
    <source>
        <dbReference type="Pfam" id="PF12019"/>
    </source>
</evidence>
<dbReference type="Pfam" id="PF07963">
    <property type="entry name" value="N_methyl"/>
    <property type="match status" value="1"/>
</dbReference>
<evidence type="ECO:0000256" key="1">
    <source>
        <dbReference type="ARBA" id="ARBA00004377"/>
    </source>
</evidence>
<keyword evidence="8 11" id="KW-0472">Membrane</keyword>
<dbReference type="GO" id="GO:0015628">
    <property type="term" value="P:protein secretion by the type II secretion system"/>
    <property type="evidence" value="ECO:0007669"/>
    <property type="project" value="InterPro"/>
</dbReference>
<evidence type="ECO:0000256" key="11">
    <source>
        <dbReference type="SAM" id="Phobius"/>
    </source>
</evidence>
<dbReference type="Proteomes" id="UP000326659">
    <property type="component" value="Chromosome"/>
</dbReference>
<accession>A0A9X7R7E2</accession>
<keyword evidence="5" id="KW-0997">Cell inner membrane</keyword>
<name>A0A9X7R7E2_PSEDE</name>
<evidence type="ECO:0000256" key="6">
    <source>
        <dbReference type="ARBA" id="ARBA00022692"/>
    </source>
</evidence>
<feature type="domain" description="General secretion pathway GspH" evidence="12">
    <location>
        <begin position="46"/>
        <end position="148"/>
    </location>
</feature>
<sequence length="157" mass="16116">MSRHKDISGFSLIELMVVIAIIAILASIGIPSFRTLILDNRLTSTTNSLLGALQLARSEAVMQRTDISICGANADASACSTDTNWSLGALVKRGTTIVKVIPAVSDAVTITGSASQITYSSNGTTSAATITIADSRPSSRQISVNAIGQACSGSACP</sequence>
<dbReference type="InterPro" id="IPR012902">
    <property type="entry name" value="N_methyl_site"/>
</dbReference>
<evidence type="ECO:0000313" key="13">
    <source>
        <dbReference type="EMBL" id="QEY75501.1"/>
    </source>
</evidence>
<dbReference type="PROSITE" id="PS00409">
    <property type="entry name" value="PROKAR_NTER_METHYL"/>
    <property type="match status" value="1"/>
</dbReference>
<dbReference type="NCBIfam" id="TIGR02532">
    <property type="entry name" value="IV_pilin_GFxxxE"/>
    <property type="match status" value="1"/>
</dbReference>
<feature type="transmembrane region" description="Helical" evidence="11">
    <location>
        <begin position="12"/>
        <end position="33"/>
    </location>
</feature>
<dbReference type="InterPro" id="IPR022346">
    <property type="entry name" value="T2SS_GspH"/>
</dbReference>
<dbReference type="Pfam" id="PF12019">
    <property type="entry name" value="GspH"/>
    <property type="match status" value="1"/>
</dbReference>
<evidence type="ECO:0000256" key="5">
    <source>
        <dbReference type="ARBA" id="ARBA00022519"/>
    </source>
</evidence>
<keyword evidence="4" id="KW-0488">Methylation</keyword>
<comment type="similarity">
    <text evidence="9">Belongs to the GSP H family.</text>
</comment>
<evidence type="ECO:0000256" key="8">
    <source>
        <dbReference type="ARBA" id="ARBA00023136"/>
    </source>
</evidence>
<keyword evidence="6 11" id="KW-0812">Transmembrane</keyword>
<dbReference type="KEGG" id="pden:F1C79_29905"/>
<dbReference type="AlphaFoldDB" id="A0A9X7R7E2"/>
<dbReference type="InterPro" id="IPR045584">
    <property type="entry name" value="Pilin-like"/>
</dbReference>
<comment type="subcellular location">
    <subcellularLocation>
        <location evidence="1">Cell inner membrane</location>
        <topology evidence="1">Single-pass membrane protein</topology>
    </subcellularLocation>
</comment>
<keyword evidence="3" id="KW-1003">Cell membrane</keyword>
<dbReference type="EMBL" id="CP043626">
    <property type="protein sequence ID" value="QEY75501.1"/>
    <property type="molecule type" value="Genomic_DNA"/>
</dbReference>
<evidence type="ECO:0000256" key="4">
    <source>
        <dbReference type="ARBA" id="ARBA00022481"/>
    </source>
</evidence>